<protein>
    <recommendedName>
        <fullName evidence="3">Helix-turn-helix domain-containing protein</fullName>
    </recommendedName>
</protein>
<gene>
    <name evidence="1" type="ORF">FYJ58_11885</name>
</gene>
<comment type="caution">
    <text evidence="1">The sequence shown here is derived from an EMBL/GenBank/DDBJ whole genome shotgun (WGS) entry which is preliminary data.</text>
</comment>
<evidence type="ECO:0008006" key="3">
    <source>
        <dbReference type="Google" id="ProtNLM"/>
    </source>
</evidence>
<keyword evidence="2" id="KW-1185">Reference proteome</keyword>
<dbReference type="RefSeq" id="WP_154519961.1">
    <property type="nucleotide sequence ID" value="NZ_VUMT01000022.1"/>
</dbReference>
<proteinExistence type="predicted"/>
<dbReference type="AlphaFoldDB" id="A0A6L5Y121"/>
<evidence type="ECO:0000313" key="1">
    <source>
        <dbReference type="EMBL" id="MSS64569.1"/>
    </source>
</evidence>
<dbReference type="Proteomes" id="UP000482209">
    <property type="component" value="Unassembled WGS sequence"/>
</dbReference>
<organism evidence="1 2">
    <name type="scientific">Velocimicrobium porci</name>
    <dbReference type="NCBI Taxonomy" id="2606634"/>
    <lineage>
        <taxon>Bacteria</taxon>
        <taxon>Bacillati</taxon>
        <taxon>Bacillota</taxon>
        <taxon>Clostridia</taxon>
        <taxon>Lachnospirales</taxon>
        <taxon>Lachnospiraceae</taxon>
        <taxon>Velocimicrobium</taxon>
    </lineage>
</organism>
<reference evidence="1 2" key="1">
    <citation type="submission" date="2019-08" db="EMBL/GenBank/DDBJ databases">
        <title>In-depth cultivation of the pig gut microbiome towards novel bacterial diversity and tailored functional studies.</title>
        <authorList>
            <person name="Wylensek D."/>
            <person name="Hitch T.C.A."/>
            <person name="Clavel T."/>
        </authorList>
    </citation>
    <scope>NUCLEOTIDE SEQUENCE [LARGE SCALE GENOMIC DNA]</scope>
    <source>
        <strain evidence="1 2">WCA-693-APC-MOT-I</strain>
    </source>
</reference>
<dbReference type="EMBL" id="VUMT01000022">
    <property type="protein sequence ID" value="MSS64569.1"/>
    <property type="molecule type" value="Genomic_DNA"/>
</dbReference>
<name>A0A6L5Y121_9FIRM</name>
<evidence type="ECO:0000313" key="2">
    <source>
        <dbReference type="Proteomes" id="UP000482209"/>
    </source>
</evidence>
<sequence length="95" mass="10936">MSIELKELQKEVEELKELMLDTIKIMKSSVVPKRAMNKEELAHCFHISEAQVNRLCKCADSPAYKTGAGKTASWMCNPDKFEQYLVKKTKENWKG</sequence>
<accession>A0A6L5Y121</accession>